<dbReference type="SUPFAM" id="SSF53254">
    <property type="entry name" value="Phosphoglycerate mutase-like"/>
    <property type="match status" value="1"/>
</dbReference>
<sequence>MVQLSKVLGVIILARNGDRYNYYQDPYTYAGSNTETTALGEVESHRLGSLLRSTYFDSSSSSYIEGIRSDLVDNNEVKVRVKAGVEGTVVFDSAIALLQGLFPPNPKNKITLANDTTVVAPLGGYQYVPVETVEPGNDRSLESWTNCPAFQKHIKEFYASEDFKAKAKDAQPFFHAAKDFVFGRPTTLENAWNIYDFVNSQLIHNKTYAHRLPPTFVEQAHHFANYHENGVFSDKDIVGIGNIAGRTLLHTILSSLERIAFNGDPLQFMVIQTTYQPFISFFHQTGIIKEHPEMKGIPDYSSAIAIELRRGSPPDVRDFLRIKFKNGTHPHFKDVHVFGHHADIPLTEFIYRAENAAITSNKQWKEVCNGNFATFDVAEMVTGNDSTMRAMLTGGSTLVTLVCLFIISKLVRRYRQRAREARLRLDGEENINVNVPVMEKTRLI</sequence>
<dbReference type="AlphaFoldDB" id="A0A8H7F8V9"/>
<gene>
    <name evidence="2" type="ORF">Agabi119p4_2206</name>
</gene>
<comment type="caution">
    <text evidence="2">The sequence shown here is derived from an EMBL/GenBank/DDBJ whole genome shotgun (WGS) entry which is preliminary data.</text>
</comment>
<reference evidence="2 3" key="1">
    <citation type="journal article" name="Sci. Rep.">
        <title>Telomere-to-telomere assembled and centromere annotated genomes of the two main subspecies of the button mushroom Agaricus bisporus reveal especially polymorphic chromosome ends.</title>
        <authorList>
            <person name="Sonnenberg A.S.M."/>
            <person name="Sedaghat-Telgerd N."/>
            <person name="Lavrijssen B."/>
            <person name="Ohm R.A."/>
            <person name="Hendrickx P.M."/>
            <person name="Scholtmeijer K."/>
            <person name="Baars J.J.P."/>
            <person name="van Peer A."/>
        </authorList>
    </citation>
    <scope>NUCLEOTIDE SEQUENCE [LARGE SCALE GENOMIC DNA]</scope>
    <source>
        <strain evidence="2 3">H119_p4</strain>
    </source>
</reference>
<dbReference type="Proteomes" id="UP000629468">
    <property type="component" value="Unassembled WGS sequence"/>
</dbReference>
<dbReference type="Gene3D" id="3.40.50.1240">
    <property type="entry name" value="Phosphoglycerate mutase-like"/>
    <property type="match status" value="1"/>
</dbReference>
<dbReference type="PANTHER" id="PTHR11567:SF142">
    <property type="entry name" value="PHOSPHOGLYCERATE MUTASE-LIKE PROTEIN"/>
    <property type="match status" value="1"/>
</dbReference>
<dbReference type="InterPro" id="IPR029033">
    <property type="entry name" value="His_PPase_superfam"/>
</dbReference>
<keyword evidence="1" id="KW-1133">Transmembrane helix</keyword>
<protein>
    <recommendedName>
        <fullName evidence="4">Phosphoglycerate mutase-like protein</fullName>
    </recommendedName>
</protein>
<evidence type="ECO:0000313" key="2">
    <source>
        <dbReference type="EMBL" id="KAF7782830.1"/>
    </source>
</evidence>
<feature type="transmembrane region" description="Helical" evidence="1">
    <location>
        <begin position="390"/>
        <end position="411"/>
    </location>
</feature>
<keyword evidence="1" id="KW-0472">Membrane</keyword>
<keyword evidence="1" id="KW-0812">Transmembrane</keyword>
<dbReference type="GO" id="GO:0016791">
    <property type="term" value="F:phosphatase activity"/>
    <property type="evidence" value="ECO:0007669"/>
    <property type="project" value="TreeGrafter"/>
</dbReference>
<dbReference type="PANTHER" id="PTHR11567">
    <property type="entry name" value="ACID PHOSPHATASE-RELATED"/>
    <property type="match status" value="1"/>
</dbReference>
<dbReference type="InterPro" id="IPR050645">
    <property type="entry name" value="Histidine_acid_phosphatase"/>
</dbReference>
<evidence type="ECO:0008006" key="4">
    <source>
        <dbReference type="Google" id="ProtNLM"/>
    </source>
</evidence>
<organism evidence="2 3">
    <name type="scientific">Agaricus bisporus var. burnettii</name>
    <dbReference type="NCBI Taxonomy" id="192524"/>
    <lineage>
        <taxon>Eukaryota</taxon>
        <taxon>Fungi</taxon>
        <taxon>Dikarya</taxon>
        <taxon>Basidiomycota</taxon>
        <taxon>Agaricomycotina</taxon>
        <taxon>Agaricomycetes</taxon>
        <taxon>Agaricomycetidae</taxon>
        <taxon>Agaricales</taxon>
        <taxon>Agaricineae</taxon>
        <taxon>Agaricaceae</taxon>
        <taxon>Agaricus</taxon>
    </lineage>
</organism>
<proteinExistence type="predicted"/>
<accession>A0A8H7F8V9</accession>
<name>A0A8H7F8V9_AGABI</name>
<dbReference type="EMBL" id="JABXXO010000003">
    <property type="protein sequence ID" value="KAF7782830.1"/>
    <property type="molecule type" value="Genomic_DNA"/>
</dbReference>
<evidence type="ECO:0000313" key="3">
    <source>
        <dbReference type="Proteomes" id="UP000629468"/>
    </source>
</evidence>
<evidence type="ECO:0000256" key="1">
    <source>
        <dbReference type="SAM" id="Phobius"/>
    </source>
</evidence>